<dbReference type="HOGENOM" id="CLU_2152232_0_0_1"/>
<keyword evidence="2" id="KW-1185">Reference proteome</keyword>
<accession>W1PKE6</accession>
<dbReference type="STRING" id="13333.W1PKE6"/>
<proteinExistence type="predicted"/>
<evidence type="ECO:0008006" key="3">
    <source>
        <dbReference type="Google" id="ProtNLM"/>
    </source>
</evidence>
<dbReference type="eggNOG" id="KOG0805">
    <property type="taxonomic scope" value="Eukaryota"/>
</dbReference>
<evidence type="ECO:0000313" key="1">
    <source>
        <dbReference type="EMBL" id="ERN08131.1"/>
    </source>
</evidence>
<dbReference type="Gramene" id="ERN08131">
    <property type="protein sequence ID" value="ERN08131"/>
    <property type="gene ID" value="AMTR_s00018p00086690"/>
</dbReference>
<dbReference type="PANTHER" id="PTHR46044">
    <property type="entry name" value="NITRILASE"/>
    <property type="match status" value="1"/>
</dbReference>
<dbReference type="InterPro" id="IPR044149">
    <property type="entry name" value="Nitrilases_CHs"/>
</dbReference>
<sequence>MALVPAADPVVAEVDMGSYSQCLPLSSKLPLSSMTLLLHCLSYYRPSPFPFLLVSILIICHIRWLIDKAERLIGDAATYGAQQVVFPEAFIGGYPRGSNFGVAIGTVADQQRERGVSKISCISH</sequence>
<organism evidence="1 2">
    <name type="scientific">Amborella trichopoda</name>
    <dbReference type="NCBI Taxonomy" id="13333"/>
    <lineage>
        <taxon>Eukaryota</taxon>
        <taxon>Viridiplantae</taxon>
        <taxon>Streptophyta</taxon>
        <taxon>Embryophyta</taxon>
        <taxon>Tracheophyta</taxon>
        <taxon>Spermatophyta</taxon>
        <taxon>Magnoliopsida</taxon>
        <taxon>Amborellales</taxon>
        <taxon>Amborellaceae</taxon>
        <taxon>Amborella</taxon>
    </lineage>
</organism>
<gene>
    <name evidence="1" type="ORF">AMTR_s00018p00086690</name>
</gene>
<dbReference type="EMBL" id="KI393569">
    <property type="protein sequence ID" value="ERN08131.1"/>
    <property type="molecule type" value="Genomic_DNA"/>
</dbReference>
<evidence type="ECO:0000313" key="2">
    <source>
        <dbReference type="Proteomes" id="UP000017836"/>
    </source>
</evidence>
<dbReference type="SUPFAM" id="SSF56317">
    <property type="entry name" value="Carbon-nitrogen hydrolase"/>
    <property type="match status" value="1"/>
</dbReference>
<dbReference type="Proteomes" id="UP000017836">
    <property type="component" value="Unassembled WGS sequence"/>
</dbReference>
<dbReference type="GO" id="GO:0003824">
    <property type="term" value="F:catalytic activity"/>
    <property type="evidence" value="ECO:0007669"/>
    <property type="project" value="InterPro"/>
</dbReference>
<protein>
    <recommendedName>
        <fullName evidence="3">CN hydrolase domain-containing protein</fullName>
    </recommendedName>
</protein>
<dbReference type="Gene3D" id="3.60.110.10">
    <property type="entry name" value="Carbon-nitrogen hydrolase"/>
    <property type="match status" value="1"/>
</dbReference>
<dbReference type="InterPro" id="IPR036526">
    <property type="entry name" value="C-N_Hydrolase_sf"/>
</dbReference>
<dbReference type="PANTHER" id="PTHR46044:SF1">
    <property type="entry name" value="CN HYDROLASE DOMAIN-CONTAINING PROTEIN"/>
    <property type="match status" value="1"/>
</dbReference>
<name>W1PKE6_AMBTC</name>
<dbReference type="AlphaFoldDB" id="W1PKE6"/>
<reference evidence="2" key="1">
    <citation type="journal article" date="2013" name="Science">
        <title>The Amborella genome and the evolution of flowering plants.</title>
        <authorList>
            <consortium name="Amborella Genome Project"/>
        </authorList>
    </citation>
    <scope>NUCLEOTIDE SEQUENCE [LARGE SCALE GENOMIC DNA]</scope>
</reference>